<dbReference type="AlphaFoldDB" id="B7K669"/>
<dbReference type="Pfam" id="PF13692">
    <property type="entry name" value="Glyco_trans_1_4"/>
    <property type="match status" value="1"/>
</dbReference>
<reference evidence="3" key="1">
    <citation type="journal article" date="2011" name="MBio">
        <title>Novel metabolic attributes of the genus Cyanothece, comprising a group of unicellular nitrogen-fixing Cyanobacteria.</title>
        <authorList>
            <person name="Bandyopadhyay A."/>
            <person name="Elvitigala T."/>
            <person name="Welsh E."/>
            <person name="Stockel J."/>
            <person name="Liberton M."/>
            <person name="Min H."/>
            <person name="Sherman L.A."/>
            <person name="Pakrasi H.B."/>
        </authorList>
    </citation>
    <scope>NUCLEOTIDE SEQUENCE [LARGE SCALE GENOMIC DNA]</scope>
    <source>
        <strain evidence="3">PCC 8801</strain>
    </source>
</reference>
<dbReference type="EMBL" id="CP001287">
    <property type="protein sequence ID" value="ACK68122.1"/>
    <property type="molecule type" value="Genomic_DNA"/>
</dbReference>
<dbReference type="STRING" id="41431.PCC8801_4192"/>
<dbReference type="PANTHER" id="PTHR12526:SF600">
    <property type="entry name" value="GLYCOSYL TRANSFERASE GROUP 1"/>
    <property type="match status" value="1"/>
</dbReference>
<dbReference type="Pfam" id="PF13439">
    <property type="entry name" value="Glyco_transf_4"/>
    <property type="match status" value="1"/>
</dbReference>
<dbReference type="RefSeq" id="WP_015785171.1">
    <property type="nucleotide sequence ID" value="NC_011726.1"/>
</dbReference>
<dbReference type="eggNOG" id="COG0438">
    <property type="taxonomic scope" value="Bacteria"/>
</dbReference>
<evidence type="ECO:0000313" key="2">
    <source>
        <dbReference type="EMBL" id="ACK68122.1"/>
    </source>
</evidence>
<feature type="domain" description="Glycosyltransferase subfamily 4-like N-terminal" evidence="1">
    <location>
        <begin position="25"/>
        <end position="218"/>
    </location>
</feature>
<proteinExistence type="predicted"/>
<protein>
    <submittedName>
        <fullName evidence="2">Glycosyl transferase group 1</fullName>
    </submittedName>
</protein>
<dbReference type="CDD" id="cd03801">
    <property type="entry name" value="GT4_PimA-like"/>
    <property type="match status" value="1"/>
</dbReference>
<organism evidence="2 3">
    <name type="scientific">Rippkaea orientalis (strain PCC 8801 / RF-1)</name>
    <name type="common">Cyanothece sp. (strain PCC 8801)</name>
    <dbReference type="NCBI Taxonomy" id="41431"/>
    <lineage>
        <taxon>Bacteria</taxon>
        <taxon>Bacillati</taxon>
        <taxon>Cyanobacteriota</taxon>
        <taxon>Cyanophyceae</taxon>
        <taxon>Oscillatoriophycideae</taxon>
        <taxon>Chroococcales</taxon>
        <taxon>Aphanothecaceae</taxon>
        <taxon>Rippkaea</taxon>
        <taxon>Rippkaea orientalis</taxon>
    </lineage>
</organism>
<dbReference type="SUPFAM" id="SSF53756">
    <property type="entry name" value="UDP-Glycosyltransferase/glycogen phosphorylase"/>
    <property type="match status" value="1"/>
</dbReference>
<dbReference type="Proteomes" id="UP000008204">
    <property type="component" value="Chromosome"/>
</dbReference>
<dbReference type="PANTHER" id="PTHR12526">
    <property type="entry name" value="GLYCOSYLTRANSFERASE"/>
    <property type="match status" value="1"/>
</dbReference>
<dbReference type="HOGENOM" id="CLU_028014_3_0_3"/>
<sequence length="417" mass="47521">MKILILSCAFPYPPLEGKTQMRTFSFLKYLNQRHDITFVTQASDEVLEEDIASLKQEIPNCIIFPDVTQETTSPRFLEKAKRLGVFFQQGTPPKLLSHYSLKLQEYLDQEIDSGQFDLLTCEGNNGEIYIRPEWQKKLPTVINIHRSLWGVYKHQRENHSGESGLRNQINLPLLRRYEKHYCSKFSAIVTATQTEQKLLKNLKLETPITVVPNGLDLSVFPKRPANSGGQRIIFIGAMDKPANIDAARFFSLEVFPKIRQRYPESILELVGIRPVHEVLELGEYPGIKVTGPVSSMIEYLHWATVCVIPLRKSMGTKIRTLQALATGTPLVASDYGLEGLSVDGTGVPLCAMRANEIDEYVYAIGRLFEQPKLREKLSINGRTLIENEYTWKRMGERYEQILLTTYNTSHKLSDNSP</sequence>
<accession>B7K669</accession>
<dbReference type="Gene3D" id="3.40.50.2000">
    <property type="entry name" value="Glycogen Phosphorylase B"/>
    <property type="match status" value="2"/>
</dbReference>
<evidence type="ECO:0000313" key="3">
    <source>
        <dbReference type="Proteomes" id="UP000008204"/>
    </source>
</evidence>
<name>B7K669_RIPO1</name>
<dbReference type="GO" id="GO:0016757">
    <property type="term" value="F:glycosyltransferase activity"/>
    <property type="evidence" value="ECO:0007669"/>
    <property type="project" value="TreeGrafter"/>
</dbReference>
<dbReference type="OrthoDB" id="9807209at2"/>
<keyword evidence="3" id="KW-1185">Reference proteome</keyword>
<dbReference type="InterPro" id="IPR028098">
    <property type="entry name" value="Glyco_trans_4-like_N"/>
</dbReference>
<evidence type="ECO:0000259" key="1">
    <source>
        <dbReference type="Pfam" id="PF13439"/>
    </source>
</evidence>
<keyword evidence="2" id="KW-0808">Transferase</keyword>
<gene>
    <name evidence="2" type="ordered locus">PCC8801_4192</name>
</gene>
<dbReference type="CAZy" id="GT4">
    <property type="family name" value="Glycosyltransferase Family 4"/>
</dbReference>
<dbReference type="KEGG" id="cyp:PCC8801_4192"/>